<evidence type="ECO:0000313" key="5">
    <source>
        <dbReference type="EMBL" id="CAB4918619.1"/>
    </source>
</evidence>
<reference evidence="2" key="1">
    <citation type="submission" date="2020-05" db="EMBL/GenBank/DDBJ databases">
        <authorList>
            <person name="Chiriac C."/>
            <person name="Salcher M."/>
            <person name="Ghai R."/>
            <person name="Kavagutti S V."/>
        </authorList>
    </citation>
    <scope>NUCLEOTIDE SEQUENCE</scope>
</reference>
<evidence type="ECO:0000313" key="3">
    <source>
        <dbReference type="EMBL" id="CAB4710914.1"/>
    </source>
</evidence>
<protein>
    <submittedName>
        <fullName evidence="2">Unannotated protein</fullName>
    </submittedName>
</protein>
<proteinExistence type="predicted"/>
<sequence length="96" mass="10175">MNQPPQSKSRNSNQRRRQQQHGKKSHAIDVWRAGGDLPEVQRIPAPTDVGALLRSLGDPPVGNGTAAGHYFNAVVERAAAVALALAVSADLLATDD</sequence>
<dbReference type="EMBL" id="CAFBMT010000003">
    <property type="protein sequence ID" value="CAB4918619.1"/>
    <property type="molecule type" value="Genomic_DNA"/>
</dbReference>
<dbReference type="EMBL" id="CAFBOL010000171">
    <property type="protein sequence ID" value="CAB5021167.1"/>
    <property type="molecule type" value="Genomic_DNA"/>
</dbReference>
<accession>A0A6J6A3J2</accession>
<dbReference type="EMBL" id="CAESGF010000003">
    <property type="protein sequence ID" value="CAB4362878.1"/>
    <property type="molecule type" value="Genomic_DNA"/>
</dbReference>
<dbReference type="AlphaFoldDB" id="A0A6J6A3J2"/>
<organism evidence="2">
    <name type="scientific">freshwater metagenome</name>
    <dbReference type="NCBI Taxonomy" id="449393"/>
    <lineage>
        <taxon>unclassified sequences</taxon>
        <taxon>metagenomes</taxon>
        <taxon>ecological metagenomes</taxon>
    </lineage>
</organism>
<evidence type="ECO:0000313" key="6">
    <source>
        <dbReference type="EMBL" id="CAB5021167.1"/>
    </source>
</evidence>
<evidence type="ECO:0000313" key="4">
    <source>
        <dbReference type="EMBL" id="CAB4853751.1"/>
    </source>
</evidence>
<gene>
    <name evidence="3" type="ORF">UFOPK2656_00667</name>
    <name evidence="4" type="ORF">UFOPK3267_03289</name>
    <name evidence="5" type="ORF">UFOPK3651_00705</name>
    <name evidence="6" type="ORF">UFOPK3931_03366</name>
    <name evidence="2" type="ORF">UFOPK4189_00665</name>
</gene>
<dbReference type="EMBL" id="CAEZYF010000003">
    <property type="protein sequence ID" value="CAB4710914.1"/>
    <property type="molecule type" value="Genomic_DNA"/>
</dbReference>
<evidence type="ECO:0000313" key="2">
    <source>
        <dbReference type="EMBL" id="CAB4362878.1"/>
    </source>
</evidence>
<name>A0A6J6A3J2_9ZZZZ</name>
<evidence type="ECO:0000256" key="1">
    <source>
        <dbReference type="SAM" id="MobiDB-lite"/>
    </source>
</evidence>
<feature type="compositionally biased region" description="Basic residues" evidence="1">
    <location>
        <begin position="13"/>
        <end position="25"/>
    </location>
</feature>
<dbReference type="EMBL" id="CAFBIY010000329">
    <property type="protein sequence ID" value="CAB4853751.1"/>
    <property type="molecule type" value="Genomic_DNA"/>
</dbReference>
<feature type="region of interest" description="Disordered" evidence="1">
    <location>
        <begin position="1"/>
        <end position="30"/>
    </location>
</feature>